<organism evidence="2 3">
    <name type="scientific">Actinidia rufa</name>
    <dbReference type="NCBI Taxonomy" id="165716"/>
    <lineage>
        <taxon>Eukaryota</taxon>
        <taxon>Viridiplantae</taxon>
        <taxon>Streptophyta</taxon>
        <taxon>Embryophyta</taxon>
        <taxon>Tracheophyta</taxon>
        <taxon>Spermatophyta</taxon>
        <taxon>Magnoliopsida</taxon>
        <taxon>eudicotyledons</taxon>
        <taxon>Gunneridae</taxon>
        <taxon>Pentapetalae</taxon>
        <taxon>asterids</taxon>
        <taxon>Ericales</taxon>
        <taxon>Actinidiaceae</taxon>
        <taxon>Actinidia</taxon>
    </lineage>
</organism>
<keyword evidence="3" id="KW-1185">Reference proteome</keyword>
<accession>A0A7J0G234</accession>
<name>A0A7J0G234_9ERIC</name>
<feature type="region of interest" description="Disordered" evidence="1">
    <location>
        <begin position="535"/>
        <end position="594"/>
    </location>
</feature>
<dbReference type="Proteomes" id="UP000585474">
    <property type="component" value="Unassembled WGS sequence"/>
</dbReference>
<proteinExistence type="predicted"/>
<dbReference type="EMBL" id="BJWL01000017">
    <property type="protein sequence ID" value="GFZ04833.1"/>
    <property type="molecule type" value="Genomic_DNA"/>
</dbReference>
<evidence type="ECO:0000256" key="1">
    <source>
        <dbReference type="SAM" id="MobiDB-lite"/>
    </source>
</evidence>
<feature type="region of interest" description="Disordered" evidence="1">
    <location>
        <begin position="468"/>
        <end position="489"/>
    </location>
</feature>
<dbReference type="AlphaFoldDB" id="A0A7J0G234"/>
<reference evidence="2 3" key="1">
    <citation type="submission" date="2019-07" db="EMBL/GenBank/DDBJ databases">
        <title>De Novo Assembly of kiwifruit Actinidia rufa.</title>
        <authorList>
            <person name="Sugita-Konishi S."/>
            <person name="Sato K."/>
            <person name="Mori E."/>
            <person name="Abe Y."/>
            <person name="Kisaki G."/>
            <person name="Hamano K."/>
            <person name="Suezawa K."/>
            <person name="Otani M."/>
            <person name="Fukuda T."/>
            <person name="Manabe T."/>
            <person name="Gomi K."/>
            <person name="Tabuchi M."/>
            <person name="Akimitsu K."/>
            <person name="Kataoka I."/>
        </authorList>
    </citation>
    <scope>NUCLEOTIDE SEQUENCE [LARGE SCALE GENOMIC DNA]</scope>
    <source>
        <strain evidence="3">cv. Fuchu</strain>
    </source>
</reference>
<sequence>MYGDGDDFFKRLGVIGFPVVCQGELLHFTSEYLCVITQFFCDCYWVGGTEEVSTLHGRDKALPGHFLIRPLSRQSLLGRGAIYHNKILPYGVWCGSPPKVIGKLIHPKGCVAFSQIRSGGWSVIAVPSFWGIGWWASSYILPQVTPLNEVGNLFLQLKTVLSIMSMVPVEFTIFVPVPLLGSTWATGALSGGRVNSGQRGGVRGCLSLDRLDLGQVSCTSSPPYNQLVSYQVLSSYDHPFLVAFVWPRPNSSAAIYLSALLWSADKVSGMFLERESNSGPDGKHSSVGFLQLIKLATKSRLSSPKESMVPGDSFRNHDLAGPFRVAENALHMNFIRANPRETLGFYASPEIRALNTLSVNGGSVCLTRASTVIGAFVPVLMASSRASKSRIFCEVDLSRAPDGWCCWRLELAAARSCIRRALFSFHDPHLVGHAMYFVMETFQIWNLASVGHGRSSIIQGAASTWSGRTKANGRGEAAQNPSGVEIRPRRSKPEIRVEIFRKRFLGNSAKEVYPRFWRVLVEIPSILPRPMARRRQYPSSWRADDQSDGGSGELSGDDLARSHGLVLPRSRGFGDKHRLGSSWATSSEMARYTP</sequence>
<gene>
    <name evidence="2" type="ORF">Acr_17g0004050</name>
</gene>
<comment type="caution">
    <text evidence="2">The sequence shown here is derived from an EMBL/GenBank/DDBJ whole genome shotgun (WGS) entry which is preliminary data.</text>
</comment>
<evidence type="ECO:0000313" key="3">
    <source>
        <dbReference type="Proteomes" id="UP000585474"/>
    </source>
</evidence>
<evidence type="ECO:0000313" key="2">
    <source>
        <dbReference type="EMBL" id="GFZ04833.1"/>
    </source>
</evidence>
<protein>
    <submittedName>
        <fullName evidence="2">Uncharacterized protein</fullName>
    </submittedName>
</protein>